<name>A0A9J5Z2J8_SOLCO</name>
<reference evidence="2 3" key="1">
    <citation type="submission" date="2020-09" db="EMBL/GenBank/DDBJ databases">
        <title>De no assembly of potato wild relative species, Solanum commersonii.</title>
        <authorList>
            <person name="Cho K."/>
        </authorList>
    </citation>
    <scope>NUCLEOTIDE SEQUENCE [LARGE SCALE GENOMIC DNA]</scope>
    <source>
        <strain evidence="2">LZ3.2</strain>
        <tissue evidence="2">Leaf</tissue>
    </source>
</reference>
<evidence type="ECO:0000313" key="2">
    <source>
        <dbReference type="EMBL" id="KAG5606127.1"/>
    </source>
</evidence>
<sequence>GMVRVTKPTSLFDRRTWHKHVPFKWSYTLWRALRNKLPTKRCAAKYGSKQSNLLRVKFGITSVIYKLLKITYPYFIWIHDLPIHIRELLMTDKLGLANL</sequence>
<dbReference type="EMBL" id="JACXVP010000005">
    <property type="protein sequence ID" value="KAG5606127.1"/>
    <property type="molecule type" value="Genomic_DNA"/>
</dbReference>
<accession>A0A9J5Z2J8</accession>
<dbReference type="OrthoDB" id="687207at2759"/>
<gene>
    <name evidence="2" type="ORF">H5410_027619</name>
</gene>
<evidence type="ECO:0000259" key="1">
    <source>
        <dbReference type="Pfam" id="PF13966"/>
    </source>
</evidence>
<keyword evidence="3" id="KW-1185">Reference proteome</keyword>
<organism evidence="2 3">
    <name type="scientific">Solanum commersonii</name>
    <name type="common">Commerson's wild potato</name>
    <name type="synonym">Commerson's nightshade</name>
    <dbReference type="NCBI Taxonomy" id="4109"/>
    <lineage>
        <taxon>Eukaryota</taxon>
        <taxon>Viridiplantae</taxon>
        <taxon>Streptophyta</taxon>
        <taxon>Embryophyta</taxon>
        <taxon>Tracheophyta</taxon>
        <taxon>Spermatophyta</taxon>
        <taxon>Magnoliopsida</taxon>
        <taxon>eudicotyledons</taxon>
        <taxon>Gunneridae</taxon>
        <taxon>Pentapetalae</taxon>
        <taxon>asterids</taxon>
        <taxon>lamiids</taxon>
        <taxon>Solanales</taxon>
        <taxon>Solanaceae</taxon>
        <taxon>Solanoideae</taxon>
        <taxon>Solaneae</taxon>
        <taxon>Solanum</taxon>
    </lineage>
</organism>
<evidence type="ECO:0000313" key="3">
    <source>
        <dbReference type="Proteomes" id="UP000824120"/>
    </source>
</evidence>
<feature type="non-terminal residue" evidence="2">
    <location>
        <position position="1"/>
    </location>
</feature>
<proteinExistence type="predicted"/>
<feature type="domain" description="Reverse transcriptase zinc-binding" evidence="1">
    <location>
        <begin position="4"/>
        <end position="49"/>
    </location>
</feature>
<dbReference type="Pfam" id="PF13966">
    <property type="entry name" value="zf-RVT"/>
    <property type="match status" value="1"/>
</dbReference>
<dbReference type="AlphaFoldDB" id="A0A9J5Z2J8"/>
<protein>
    <recommendedName>
        <fullName evidence="1">Reverse transcriptase zinc-binding domain-containing protein</fullName>
    </recommendedName>
</protein>
<comment type="caution">
    <text evidence="2">The sequence shown here is derived from an EMBL/GenBank/DDBJ whole genome shotgun (WGS) entry which is preliminary data.</text>
</comment>
<dbReference type="Proteomes" id="UP000824120">
    <property type="component" value="Chromosome 5"/>
</dbReference>
<dbReference type="InterPro" id="IPR026960">
    <property type="entry name" value="RVT-Znf"/>
</dbReference>